<dbReference type="Proteomes" id="UP000799537">
    <property type="component" value="Unassembled WGS sequence"/>
</dbReference>
<dbReference type="EMBL" id="ML993589">
    <property type="protein sequence ID" value="KAF2168948.1"/>
    <property type="molecule type" value="Genomic_DNA"/>
</dbReference>
<dbReference type="Pfam" id="PF23240">
    <property type="entry name" value="HAT_PRP39_N"/>
    <property type="match status" value="1"/>
</dbReference>
<dbReference type="AlphaFoldDB" id="A0A6A6CRZ4"/>
<dbReference type="SMART" id="SM00386">
    <property type="entry name" value="HAT"/>
    <property type="match status" value="6"/>
</dbReference>
<evidence type="ECO:0000313" key="7">
    <source>
        <dbReference type="EMBL" id="KAF2168948.1"/>
    </source>
</evidence>
<keyword evidence="5" id="KW-0539">Nucleus</keyword>
<evidence type="ECO:0000256" key="2">
    <source>
        <dbReference type="ARBA" id="ARBA00022664"/>
    </source>
</evidence>
<dbReference type="FunFam" id="1.25.40.10:FF:000064">
    <property type="entry name" value="Putative pre-mrna-processing factor 39"/>
    <property type="match status" value="1"/>
</dbReference>
<dbReference type="GO" id="GO:0005685">
    <property type="term" value="C:U1 snRNP"/>
    <property type="evidence" value="ECO:0007669"/>
    <property type="project" value="TreeGrafter"/>
</dbReference>
<evidence type="ECO:0008006" key="9">
    <source>
        <dbReference type="Google" id="ProtNLM"/>
    </source>
</evidence>
<evidence type="ECO:0000256" key="4">
    <source>
        <dbReference type="ARBA" id="ARBA00023187"/>
    </source>
</evidence>
<organism evidence="7 8">
    <name type="scientific">Zasmidium cellare ATCC 36951</name>
    <dbReference type="NCBI Taxonomy" id="1080233"/>
    <lineage>
        <taxon>Eukaryota</taxon>
        <taxon>Fungi</taxon>
        <taxon>Dikarya</taxon>
        <taxon>Ascomycota</taxon>
        <taxon>Pezizomycotina</taxon>
        <taxon>Dothideomycetes</taxon>
        <taxon>Dothideomycetidae</taxon>
        <taxon>Mycosphaerellales</taxon>
        <taxon>Mycosphaerellaceae</taxon>
        <taxon>Zasmidium</taxon>
    </lineage>
</organism>
<dbReference type="GO" id="GO:0030627">
    <property type="term" value="F:pre-mRNA 5'-splice site binding"/>
    <property type="evidence" value="ECO:0007669"/>
    <property type="project" value="TreeGrafter"/>
</dbReference>
<keyword evidence="8" id="KW-1185">Reference proteome</keyword>
<dbReference type="OrthoDB" id="10265668at2759"/>
<dbReference type="PANTHER" id="PTHR17204:SF5">
    <property type="entry name" value="PRE-MRNA-PROCESSING FACTOR 39"/>
    <property type="match status" value="1"/>
</dbReference>
<dbReference type="InterPro" id="IPR003107">
    <property type="entry name" value="HAT"/>
</dbReference>
<comment type="similarity">
    <text evidence="6">Belongs to the PRP39 family.</text>
</comment>
<comment type="subcellular location">
    <subcellularLocation>
        <location evidence="1">Nucleus</location>
    </subcellularLocation>
</comment>
<dbReference type="InterPro" id="IPR059164">
    <property type="entry name" value="HAT_PRP39_C"/>
</dbReference>
<dbReference type="FunFam" id="1.25.40.10:FF:000451">
    <property type="entry name" value="mRNA splicing protein (Prp39), putative"/>
    <property type="match status" value="1"/>
</dbReference>
<protein>
    <recommendedName>
        <fullName evidence="9">Suppressor of forked domain-containing protein</fullName>
    </recommendedName>
</protein>
<evidence type="ECO:0000256" key="1">
    <source>
        <dbReference type="ARBA" id="ARBA00004123"/>
    </source>
</evidence>
<evidence type="ECO:0000256" key="3">
    <source>
        <dbReference type="ARBA" id="ARBA00022737"/>
    </source>
</evidence>
<dbReference type="GO" id="GO:0000395">
    <property type="term" value="P:mRNA 5'-splice site recognition"/>
    <property type="evidence" value="ECO:0007669"/>
    <property type="project" value="TreeGrafter"/>
</dbReference>
<evidence type="ECO:0000256" key="6">
    <source>
        <dbReference type="ARBA" id="ARBA00038019"/>
    </source>
</evidence>
<dbReference type="SUPFAM" id="SSF48452">
    <property type="entry name" value="TPR-like"/>
    <property type="match status" value="1"/>
</dbReference>
<sequence>MADFDFNYSDDLELRKLHAQVLQDPEEFEHWEKLVRAAETQEGGLNRNSSPQAIAATRNTYDNFLARFPLFFGYWKKYADLEFAIGGTEAAEMVYERGVASVGTSVDMWTNYCAFKIETSHDADVIRELFDRAAESVGLDYLSHPFWDKYIEFEERLESPDHVFAVLGRVIHIPLHQYARYWEKYQILAKTRPVDQLAPAEIIAKFREDAVGEGGQKQKNPAELERDLRTRIQNYHADLFKQTQTETTNRWTYEQNVKRPYFHVTPLDEEELDNWRKYLDFEELEGDYTRTKFLYERCMVSCAKYDEFWYRYARWTMAEAGKHELDVEKRKMIRNEEVRNIYRRASCTYSLISSPAIRLQYAKFEESVGKADVAIDIHEAILMKLSGHLETIISLVNTYRRQYGADPAIGVLTGYINSQSFTSAVKGSLVAELARLQWKVKGDAVAARATFTKYEQHCLDSQAFWQSWLFFERDQPGSEQDEPARYASIKMVYETIRNKSALPSDAIKILSSYYLGYLEDRGDSKAMEGWTDIDKDINGPVSIAMKANAKGQITQLENGHAIASA</sequence>
<dbReference type="InterPro" id="IPR011990">
    <property type="entry name" value="TPR-like_helical_dom_sf"/>
</dbReference>
<keyword evidence="3" id="KW-0677">Repeat</keyword>
<gene>
    <name evidence="7" type="ORF">M409DRAFT_65287</name>
</gene>
<proteinExistence type="inferred from homology"/>
<evidence type="ECO:0000256" key="5">
    <source>
        <dbReference type="ARBA" id="ARBA00023242"/>
    </source>
</evidence>
<dbReference type="GO" id="GO:0071004">
    <property type="term" value="C:U2-type prespliceosome"/>
    <property type="evidence" value="ECO:0007669"/>
    <property type="project" value="TreeGrafter"/>
</dbReference>
<dbReference type="Pfam" id="PF23241">
    <property type="entry name" value="HAT_PRP39_C"/>
    <property type="match status" value="1"/>
</dbReference>
<dbReference type="RefSeq" id="XP_033669837.1">
    <property type="nucleotide sequence ID" value="XM_033816442.1"/>
</dbReference>
<keyword evidence="2" id="KW-0507">mRNA processing</keyword>
<reference evidence="7" key="1">
    <citation type="journal article" date="2020" name="Stud. Mycol.">
        <title>101 Dothideomycetes genomes: a test case for predicting lifestyles and emergence of pathogens.</title>
        <authorList>
            <person name="Haridas S."/>
            <person name="Albert R."/>
            <person name="Binder M."/>
            <person name="Bloem J."/>
            <person name="Labutti K."/>
            <person name="Salamov A."/>
            <person name="Andreopoulos B."/>
            <person name="Baker S."/>
            <person name="Barry K."/>
            <person name="Bills G."/>
            <person name="Bluhm B."/>
            <person name="Cannon C."/>
            <person name="Castanera R."/>
            <person name="Culley D."/>
            <person name="Daum C."/>
            <person name="Ezra D."/>
            <person name="Gonzalez J."/>
            <person name="Henrissat B."/>
            <person name="Kuo A."/>
            <person name="Liang C."/>
            <person name="Lipzen A."/>
            <person name="Lutzoni F."/>
            <person name="Magnuson J."/>
            <person name="Mondo S."/>
            <person name="Nolan M."/>
            <person name="Ohm R."/>
            <person name="Pangilinan J."/>
            <person name="Park H.-J."/>
            <person name="Ramirez L."/>
            <person name="Alfaro M."/>
            <person name="Sun H."/>
            <person name="Tritt A."/>
            <person name="Yoshinaga Y."/>
            <person name="Zwiers L.-H."/>
            <person name="Turgeon B."/>
            <person name="Goodwin S."/>
            <person name="Spatafora J."/>
            <person name="Crous P."/>
            <person name="Grigoriev I."/>
        </authorList>
    </citation>
    <scope>NUCLEOTIDE SEQUENCE</scope>
    <source>
        <strain evidence="7">ATCC 36951</strain>
    </source>
</reference>
<evidence type="ECO:0000313" key="8">
    <source>
        <dbReference type="Proteomes" id="UP000799537"/>
    </source>
</evidence>
<name>A0A6A6CRZ4_ZASCE</name>
<dbReference type="PANTHER" id="PTHR17204">
    <property type="entry name" value="PRE-MRNA PROCESSING PROTEIN PRP39-RELATED"/>
    <property type="match status" value="1"/>
</dbReference>
<accession>A0A6A6CRZ4</accession>
<dbReference type="GO" id="GO:0000243">
    <property type="term" value="C:commitment complex"/>
    <property type="evidence" value="ECO:0007669"/>
    <property type="project" value="TreeGrafter"/>
</dbReference>
<dbReference type="GeneID" id="54569714"/>
<keyword evidence="4" id="KW-0508">mRNA splicing</keyword>
<dbReference type="Gene3D" id="1.25.40.10">
    <property type="entry name" value="Tetratricopeptide repeat domain"/>
    <property type="match status" value="2"/>
</dbReference>